<dbReference type="AlphaFoldDB" id="A0A540KP20"/>
<dbReference type="Proteomes" id="UP000315295">
    <property type="component" value="Unassembled WGS sequence"/>
</dbReference>
<evidence type="ECO:0000313" key="1">
    <source>
        <dbReference type="EMBL" id="TQD75927.1"/>
    </source>
</evidence>
<evidence type="ECO:0000313" key="2">
    <source>
        <dbReference type="Proteomes" id="UP000315295"/>
    </source>
</evidence>
<proteinExistence type="predicted"/>
<accession>A0A540KP20</accession>
<reference evidence="1 2" key="1">
    <citation type="journal article" date="2019" name="G3 (Bethesda)">
        <title>Sequencing of a Wild Apple (Malus baccata) Genome Unravels the Differences Between Cultivated and Wild Apple Species Regarding Disease Resistance and Cold Tolerance.</title>
        <authorList>
            <person name="Chen X."/>
        </authorList>
    </citation>
    <scope>NUCLEOTIDE SEQUENCE [LARGE SCALE GENOMIC DNA]</scope>
    <source>
        <strain evidence="2">cv. Shandingzi</strain>
        <tissue evidence="1">Leaves</tissue>
    </source>
</reference>
<protein>
    <submittedName>
        <fullName evidence="1">Uncharacterized protein</fullName>
    </submittedName>
</protein>
<organism evidence="1 2">
    <name type="scientific">Malus baccata</name>
    <name type="common">Siberian crab apple</name>
    <name type="synonym">Pyrus baccata</name>
    <dbReference type="NCBI Taxonomy" id="106549"/>
    <lineage>
        <taxon>Eukaryota</taxon>
        <taxon>Viridiplantae</taxon>
        <taxon>Streptophyta</taxon>
        <taxon>Embryophyta</taxon>
        <taxon>Tracheophyta</taxon>
        <taxon>Spermatophyta</taxon>
        <taxon>Magnoliopsida</taxon>
        <taxon>eudicotyledons</taxon>
        <taxon>Gunneridae</taxon>
        <taxon>Pentapetalae</taxon>
        <taxon>rosids</taxon>
        <taxon>fabids</taxon>
        <taxon>Rosales</taxon>
        <taxon>Rosaceae</taxon>
        <taxon>Amygdaloideae</taxon>
        <taxon>Maleae</taxon>
        <taxon>Malus</taxon>
    </lineage>
</organism>
<name>A0A540KP20_MALBA</name>
<comment type="caution">
    <text evidence="1">The sequence shown here is derived from an EMBL/GenBank/DDBJ whole genome shotgun (WGS) entry which is preliminary data.</text>
</comment>
<sequence length="59" mass="7134">MYILSKYFKHPQQRASTFASIHYRRVQDSRPKIAALPKPWWIPDTVHQLLYVSQHRKLT</sequence>
<gene>
    <name evidence="1" type="ORF">C1H46_038558</name>
</gene>
<dbReference type="EMBL" id="VIEB01001064">
    <property type="protein sequence ID" value="TQD75927.1"/>
    <property type="molecule type" value="Genomic_DNA"/>
</dbReference>
<keyword evidence="2" id="KW-1185">Reference proteome</keyword>